<dbReference type="PaxDb" id="121845-A0A1S3DMT2"/>
<dbReference type="Gene3D" id="2.40.70.10">
    <property type="entry name" value="Acid Proteases"/>
    <property type="match status" value="1"/>
</dbReference>
<dbReference type="Proteomes" id="UP000079169">
    <property type="component" value="Unplaced"/>
</dbReference>
<dbReference type="InterPro" id="IPR021109">
    <property type="entry name" value="Peptidase_aspartic_dom_sf"/>
</dbReference>
<name>A0A1S3DMT2_DIACI</name>
<evidence type="ECO:0000256" key="1">
    <source>
        <dbReference type="SAM" id="MobiDB-lite"/>
    </source>
</evidence>
<protein>
    <submittedName>
        <fullName evidence="3">UBA domain-containing protein mud1-like</fullName>
    </submittedName>
</protein>
<proteinExistence type="predicted"/>
<dbReference type="RefSeq" id="XP_008484978.2">
    <property type="nucleotide sequence ID" value="XM_008486756.2"/>
</dbReference>
<reference evidence="3" key="1">
    <citation type="submission" date="2025-08" db="UniProtKB">
        <authorList>
            <consortium name="RefSeq"/>
        </authorList>
    </citation>
    <scope>IDENTIFICATION</scope>
</reference>
<accession>A0A1S3DMT2</accession>
<keyword evidence="2" id="KW-1185">Reference proteome</keyword>
<evidence type="ECO:0000313" key="3">
    <source>
        <dbReference type="RefSeq" id="XP_008484978.2"/>
    </source>
</evidence>
<dbReference type="AlphaFoldDB" id="A0A1S3DMT2"/>
<sequence>MLLGLDMLKRHQCCIDLRKNVLRIGTTGTETPFLSEGDLPEVLRLTHNDDDDELLKKALQESKNSVAGPSSSSCNGQGNLNSEELQGKDQGPLNNNKIGSNLRGRVGITLSLQTGGPKCDFRRGRSFFSARCLEFGVHSAS</sequence>
<dbReference type="STRING" id="121845.A0A1S3DMT2"/>
<dbReference type="KEGG" id="dci:103521644"/>
<gene>
    <name evidence="3" type="primary">LOC103521644</name>
</gene>
<dbReference type="GeneID" id="103521644"/>
<feature type="compositionally biased region" description="Polar residues" evidence="1">
    <location>
        <begin position="61"/>
        <end position="84"/>
    </location>
</feature>
<dbReference type="PANTHER" id="PTHR15397:SF3">
    <property type="entry name" value="DNA DAMAGE INDUCIBLE 1 HOMOLOG 2"/>
    <property type="match status" value="1"/>
</dbReference>
<feature type="region of interest" description="Disordered" evidence="1">
    <location>
        <begin position="61"/>
        <end position="99"/>
    </location>
</feature>
<dbReference type="PANTHER" id="PTHR15397">
    <property type="entry name" value="SODIUM-GLUCOSE COTRANSPORTER REGULATORY PROTEIN -RELATED"/>
    <property type="match status" value="1"/>
</dbReference>
<evidence type="ECO:0000313" key="2">
    <source>
        <dbReference type="Proteomes" id="UP000079169"/>
    </source>
</evidence>
<organism evidence="2 3">
    <name type="scientific">Diaphorina citri</name>
    <name type="common">Asian citrus psyllid</name>
    <dbReference type="NCBI Taxonomy" id="121845"/>
    <lineage>
        <taxon>Eukaryota</taxon>
        <taxon>Metazoa</taxon>
        <taxon>Ecdysozoa</taxon>
        <taxon>Arthropoda</taxon>
        <taxon>Hexapoda</taxon>
        <taxon>Insecta</taxon>
        <taxon>Pterygota</taxon>
        <taxon>Neoptera</taxon>
        <taxon>Paraneoptera</taxon>
        <taxon>Hemiptera</taxon>
        <taxon>Sternorrhyncha</taxon>
        <taxon>Psylloidea</taxon>
        <taxon>Psyllidae</taxon>
        <taxon>Diaphorininae</taxon>
        <taxon>Diaphorina</taxon>
    </lineage>
</organism>